<evidence type="ECO:0000313" key="9">
    <source>
        <dbReference type="EMBL" id="MDR7293539.1"/>
    </source>
</evidence>
<feature type="region of interest" description="Disordered" evidence="8">
    <location>
        <begin position="1"/>
        <end position="28"/>
    </location>
</feature>
<keyword evidence="2 7" id="KW-0812">Transmembrane</keyword>
<keyword evidence="10" id="KW-1185">Reference proteome</keyword>
<sequence>MTYIPPEGYSSRRARRRAESTRSHGASRFTGVGRHCRVTDAVIEMHLAAQLEPVAPLDTRLDEPLEADFSDEYDLQDTPSFENHVDDELDLAPGGTSTLAVVPGAAPAGAASSSHAAFSSRPEPDADFDEREWLSQADAEAAEHDTEDVGFAGALARHFDDVPAGYLPAEDFFSESEADLTERRRRRKRRRFNLVAVVLVLILVVGGAGFFLHRELNKPDPDYVGSGQGQVDVSIEQGWTTRQIAAHLQDRGVVMDASTFVKKVGASSPTPVFQPGEYKLRKEMSSDAAIKMLTDREAVTYFALPANVRLDAALQAIAEGTDIPRATLEELANDPERFGLPEEAKNIEGYLHPGDYRFPLKTKPEQVLQTLIDKTKEELKKNGVTDPAEQYRVLKIASIIAGEAPRDDYPHVAGIIENRLHKDNRETGGYLQLDSTVAYGLDKTTVHLTQSELEDKKNKYNTYTHQGLPPTPIGSPGPVAIAGAAKPDESGDYYWVTVNLTTGETKYSDNLEQHERYVREYRKWCADHPDECNA</sequence>
<dbReference type="Gene3D" id="3.30.1490.480">
    <property type="entry name" value="Endolytic murein transglycosylase"/>
    <property type="match status" value="1"/>
</dbReference>
<evidence type="ECO:0000256" key="6">
    <source>
        <dbReference type="ARBA" id="ARBA00023316"/>
    </source>
</evidence>
<keyword evidence="4 7" id="KW-0472">Membrane</keyword>
<evidence type="ECO:0000256" key="5">
    <source>
        <dbReference type="ARBA" id="ARBA00023239"/>
    </source>
</evidence>
<accession>A0ABU1YYV3</accession>
<dbReference type="EC" id="4.2.2.29" evidence="7"/>
<dbReference type="PANTHER" id="PTHR30518">
    <property type="entry name" value="ENDOLYTIC MUREIN TRANSGLYCOSYLASE"/>
    <property type="match status" value="1"/>
</dbReference>
<protein>
    <recommendedName>
        <fullName evidence="7">Endolytic murein transglycosylase</fullName>
        <ecNumber evidence="7">4.2.2.29</ecNumber>
    </recommendedName>
    <alternativeName>
        <fullName evidence="7">Peptidoglycan lytic transglycosylase</fullName>
    </alternativeName>
    <alternativeName>
        <fullName evidence="7">Peptidoglycan polymerization terminase</fullName>
    </alternativeName>
</protein>
<gene>
    <name evidence="7" type="primary">mltG</name>
    <name evidence="9" type="ORF">J2S67_000807</name>
</gene>
<comment type="caution">
    <text evidence="9">The sequence shown here is derived from an EMBL/GenBank/DDBJ whole genome shotgun (WGS) entry which is preliminary data.</text>
</comment>
<feature type="transmembrane region" description="Helical" evidence="7">
    <location>
        <begin position="192"/>
        <end position="212"/>
    </location>
</feature>
<dbReference type="HAMAP" id="MF_02065">
    <property type="entry name" value="MltG"/>
    <property type="match status" value="1"/>
</dbReference>
<keyword evidence="6 7" id="KW-0961">Cell wall biogenesis/degradation</keyword>
<dbReference type="EMBL" id="JAVDXX010000001">
    <property type="protein sequence ID" value="MDR7293539.1"/>
    <property type="molecule type" value="Genomic_DNA"/>
</dbReference>
<dbReference type="InterPro" id="IPR003770">
    <property type="entry name" value="MLTG-like"/>
</dbReference>
<dbReference type="RefSeq" id="WP_052048309.1">
    <property type="nucleotide sequence ID" value="NZ_JAKRCW010000003.1"/>
</dbReference>
<evidence type="ECO:0000256" key="8">
    <source>
        <dbReference type="SAM" id="MobiDB-lite"/>
    </source>
</evidence>
<keyword evidence="3 7" id="KW-1133">Transmembrane helix</keyword>
<dbReference type="Proteomes" id="UP001180715">
    <property type="component" value="Unassembled WGS sequence"/>
</dbReference>
<keyword evidence="5 7" id="KW-0456">Lyase</keyword>
<evidence type="ECO:0000256" key="7">
    <source>
        <dbReference type="HAMAP-Rule" id="MF_02065"/>
    </source>
</evidence>
<evidence type="ECO:0000313" key="10">
    <source>
        <dbReference type="Proteomes" id="UP001180715"/>
    </source>
</evidence>
<organism evidence="9 10">
    <name type="scientific">Pseudoglutamicibacter albus</name>
    <dbReference type="NCBI Taxonomy" id="98671"/>
    <lineage>
        <taxon>Bacteria</taxon>
        <taxon>Bacillati</taxon>
        <taxon>Actinomycetota</taxon>
        <taxon>Actinomycetes</taxon>
        <taxon>Micrococcales</taxon>
        <taxon>Micrococcaceae</taxon>
        <taxon>Pseudoglutamicibacter</taxon>
    </lineage>
</organism>
<dbReference type="PANTHER" id="PTHR30518:SF2">
    <property type="entry name" value="ENDOLYTIC MUREIN TRANSGLYCOSYLASE"/>
    <property type="match status" value="1"/>
</dbReference>
<keyword evidence="1 7" id="KW-1003">Cell membrane</keyword>
<comment type="catalytic activity">
    <reaction evidence="7">
        <text>a peptidoglycan chain = a peptidoglycan chain with N-acetyl-1,6-anhydromuramyl-[peptide] at the reducing end + a peptidoglycan chain with N-acetylglucosamine at the non-reducing end.</text>
        <dbReference type="EC" id="4.2.2.29"/>
    </reaction>
</comment>
<evidence type="ECO:0000256" key="1">
    <source>
        <dbReference type="ARBA" id="ARBA00022475"/>
    </source>
</evidence>
<evidence type="ECO:0000256" key="3">
    <source>
        <dbReference type="ARBA" id="ARBA00022989"/>
    </source>
</evidence>
<dbReference type="NCBIfam" id="TIGR00247">
    <property type="entry name" value="endolytic transglycosylase MltG"/>
    <property type="match status" value="1"/>
</dbReference>
<evidence type="ECO:0000256" key="4">
    <source>
        <dbReference type="ARBA" id="ARBA00023136"/>
    </source>
</evidence>
<reference evidence="9" key="1">
    <citation type="submission" date="2023-07" db="EMBL/GenBank/DDBJ databases">
        <title>Sequencing the genomes of 1000 actinobacteria strains.</title>
        <authorList>
            <person name="Klenk H.-P."/>
        </authorList>
    </citation>
    <scope>NUCLEOTIDE SEQUENCE</scope>
    <source>
        <strain evidence="9">DSM 13068</strain>
    </source>
</reference>
<proteinExistence type="inferred from homology"/>
<name>A0ABU1YYV3_9MICC</name>
<evidence type="ECO:0000256" key="2">
    <source>
        <dbReference type="ARBA" id="ARBA00022692"/>
    </source>
</evidence>
<dbReference type="Pfam" id="PF02618">
    <property type="entry name" value="YceG"/>
    <property type="match status" value="1"/>
</dbReference>
<comment type="subcellular location">
    <subcellularLocation>
        <location evidence="7">Cell membrane</location>
        <topology evidence="7">Single-pass membrane protein</topology>
    </subcellularLocation>
</comment>
<comment type="similarity">
    <text evidence="7">Belongs to the transglycosylase MltG family.</text>
</comment>
<feature type="site" description="Important for catalytic activity" evidence="7">
    <location>
        <position position="403"/>
    </location>
</feature>
<comment type="function">
    <text evidence="7">Functions as a peptidoglycan terminase that cleaves nascent peptidoglycan strands endolytically to terminate their elongation.</text>
</comment>